<feature type="region of interest" description="Disordered" evidence="1">
    <location>
        <begin position="1"/>
        <end position="35"/>
    </location>
</feature>
<accession>A0A2U3EGB6</accession>
<name>A0A2U3EGB6_PURLI</name>
<evidence type="ECO:0000256" key="1">
    <source>
        <dbReference type="SAM" id="MobiDB-lite"/>
    </source>
</evidence>
<organism evidence="3 4">
    <name type="scientific">Purpureocillium lilacinum</name>
    <name type="common">Paecilomyces lilacinus</name>
    <dbReference type="NCBI Taxonomy" id="33203"/>
    <lineage>
        <taxon>Eukaryota</taxon>
        <taxon>Fungi</taxon>
        <taxon>Dikarya</taxon>
        <taxon>Ascomycota</taxon>
        <taxon>Pezizomycotina</taxon>
        <taxon>Sordariomycetes</taxon>
        <taxon>Hypocreomycetidae</taxon>
        <taxon>Hypocreales</taxon>
        <taxon>Ophiocordycipitaceae</taxon>
        <taxon>Purpureocillium</taxon>
    </lineage>
</organism>
<feature type="transmembrane region" description="Helical" evidence="2">
    <location>
        <begin position="625"/>
        <end position="648"/>
    </location>
</feature>
<feature type="transmembrane region" description="Helical" evidence="2">
    <location>
        <begin position="187"/>
        <end position="204"/>
    </location>
</feature>
<gene>
    <name evidence="3" type="ORF">PCL_08799</name>
</gene>
<feature type="transmembrane region" description="Helical" evidence="2">
    <location>
        <begin position="45"/>
        <end position="65"/>
    </location>
</feature>
<comment type="caution">
    <text evidence="3">The sequence shown here is derived from an EMBL/GenBank/DDBJ whole genome shotgun (WGS) entry which is preliminary data.</text>
</comment>
<feature type="compositionally biased region" description="Basic and acidic residues" evidence="1">
    <location>
        <begin position="25"/>
        <end position="35"/>
    </location>
</feature>
<proteinExistence type="predicted"/>
<dbReference type="EMBL" id="LCWV01000004">
    <property type="protein sequence ID" value="PWI73523.1"/>
    <property type="molecule type" value="Genomic_DNA"/>
</dbReference>
<evidence type="ECO:0000313" key="4">
    <source>
        <dbReference type="Proteomes" id="UP000245956"/>
    </source>
</evidence>
<evidence type="ECO:0000313" key="3">
    <source>
        <dbReference type="EMBL" id="PWI73523.1"/>
    </source>
</evidence>
<sequence length="767" mass="85064">MASPLTSESGDHPSQDTPTPGAPFDVHESDMEDTQRPLTTLHRSVLALVLVGVYASAATLTWVLTCVANTEPKKLHSTLYGYYNSIVTLSEDNSADPGNLVNVLRSTEVYYFVKFLQSVVTALTIPVISVLCSHAAVVYLQRQANEKGDGPSLRQAAALADRSWVSPLIILKIVFVSRERKRYGSRFLWLAIGLTMFGLAINPLQSLVKTYKIITIPYHLQDIRNATEGRGLLDIAHRFQPEIMNSSFGDLVARTRTKLSWTNTSDLQTRLWSHNMTLENCQDEGIKCWLQSTLMLSNMTHLDDFFWSQIYPGFGTGLVKQFVPQVNWTVKALYSSDTNFPQTCAGTGNTNKLPLRYSLQGPEGSLNLEFCMPGNSPKTTWRAQRHRQHLHEELFVRLDLAEDPSGLSPAVGKYMYQVILDTTAGYFELPNFMNGGFVSTLLNADPVKICSYAWDCLFQHSNSWNSTHQIPPNTTRMNDTSTIENRGPLLTIALALFGPGSFLNASDVQRQYDPDGREQQCGLRLPMAGLLQSLDSGSSPLDKIDLCYKANDAALQTAQAQFVTALFPDPIDGLTAAQKNIENAFNMAAFLANDVIMTYSPSASDWNLRFDYGIDVITPVMRQSYMVLMSVLLGFYLIYLVTMATYSARTRRWTQQMDAFALMRIGASRPHDFPLDVARKPDDVPALDALPGWIGERRRAAEVGSGCVQHNADGTAHGRIGTLELGGPRPLQSGTLYPCYRATCVGNHDLKGGESEGIPLVRLEGRR</sequence>
<protein>
    <submittedName>
        <fullName evidence="3">Uncharacterized protein</fullName>
    </submittedName>
</protein>
<dbReference type="AlphaFoldDB" id="A0A2U3EGB6"/>
<keyword evidence="2" id="KW-0812">Transmembrane</keyword>
<dbReference type="Proteomes" id="UP000245956">
    <property type="component" value="Unassembled WGS sequence"/>
</dbReference>
<feature type="transmembrane region" description="Helical" evidence="2">
    <location>
        <begin position="115"/>
        <end position="140"/>
    </location>
</feature>
<reference evidence="3 4" key="1">
    <citation type="journal article" date="2016" name="Front. Microbiol.">
        <title>Genome and transcriptome sequences reveal the specific parasitism of the nematophagous Purpureocillium lilacinum 36-1.</title>
        <authorList>
            <person name="Xie J."/>
            <person name="Li S."/>
            <person name="Mo C."/>
            <person name="Xiao X."/>
            <person name="Peng D."/>
            <person name="Wang G."/>
            <person name="Xiao Y."/>
        </authorList>
    </citation>
    <scope>NUCLEOTIDE SEQUENCE [LARGE SCALE GENOMIC DNA]</scope>
    <source>
        <strain evidence="3 4">36-1</strain>
    </source>
</reference>
<evidence type="ECO:0000256" key="2">
    <source>
        <dbReference type="SAM" id="Phobius"/>
    </source>
</evidence>
<keyword evidence="2" id="KW-1133">Transmembrane helix</keyword>
<keyword evidence="2" id="KW-0472">Membrane</keyword>